<dbReference type="PANTHER" id="PTHR19368">
    <property type="entry name" value="XLR/SCP3/FAM9"/>
    <property type="match status" value="1"/>
</dbReference>
<gene>
    <name evidence="4" type="ORF">DPMN_018373</name>
</gene>
<dbReference type="InterPro" id="IPR006888">
    <property type="entry name" value="XLR/SYCP3/FAM9_dom"/>
</dbReference>
<evidence type="ECO:0000256" key="1">
    <source>
        <dbReference type="ARBA" id="ARBA00010283"/>
    </source>
</evidence>
<feature type="compositionally biased region" description="Polar residues" evidence="2">
    <location>
        <begin position="67"/>
        <end position="77"/>
    </location>
</feature>
<protein>
    <recommendedName>
        <fullName evidence="3">XLR/SYCP3/FAM9 domain-containing protein</fullName>
    </recommendedName>
</protein>
<dbReference type="Pfam" id="PF04803">
    <property type="entry name" value="Cor1"/>
    <property type="match status" value="1"/>
</dbReference>
<evidence type="ECO:0000313" key="4">
    <source>
        <dbReference type="EMBL" id="KAH3894217.1"/>
    </source>
</evidence>
<evidence type="ECO:0000313" key="5">
    <source>
        <dbReference type="Proteomes" id="UP000828390"/>
    </source>
</evidence>
<feature type="compositionally biased region" description="Basic and acidic residues" evidence="2">
    <location>
        <begin position="39"/>
        <end position="49"/>
    </location>
</feature>
<keyword evidence="5" id="KW-1185">Reference proteome</keyword>
<feature type="domain" description="XLR/SYCP3/FAM9" evidence="3">
    <location>
        <begin position="124"/>
        <end position="224"/>
    </location>
</feature>
<evidence type="ECO:0000256" key="2">
    <source>
        <dbReference type="SAM" id="MobiDB-lite"/>
    </source>
</evidence>
<reference evidence="4" key="2">
    <citation type="submission" date="2020-11" db="EMBL/GenBank/DDBJ databases">
        <authorList>
            <person name="McCartney M.A."/>
            <person name="Auch B."/>
            <person name="Kono T."/>
            <person name="Mallez S."/>
            <person name="Becker A."/>
            <person name="Gohl D.M."/>
            <person name="Silverstein K.A.T."/>
            <person name="Koren S."/>
            <person name="Bechman K.B."/>
            <person name="Herman A."/>
            <person name="Abrahante J.E."/>
            <person name="Garbe J."/>
        </authorList>
    </citation>
    <scope>NUCLEOTIDE SEQUENCE</scope>
    <source>
        <strain evidence="4">Duluth1</strain>
        <tissue evidence="4">Whole animal</tissue>
    </source>
</reference>
<organism evidence="4 5">
    <name type="scientific">Dreissena polymorpha</name>
    <name type="common">Zebra mussel</name>
    <name type="synonym">Mytilus polymorpha</name>
    <dbReference type="NCBI Taxonomy" id="45954"/>
    <lineage>
        <taxon>Eukaryota</taxon>
        <taxon>Metazoa</taxon>
        <taxon>Spiralia</taxon>
        <taxon>Lophotrochozoa</taxon>
        <taxon>Mollusca</taxon>
        <taxon>Bivalvia</taxon>
        <taxon>Autobranchia</taxon>
        <taxon>Heteroconchia</taxon>
        <taxon>Euheterodonta</taxon>
        <taxon>Imparidentia</taxon>
        <taxon>Neoheterodontei</taxon>
        <taxon>Myida</taxon>
        <taxon>Dreissenoidea</taxon>
        <taxon>Dreissenidae</taxon>
        <taxon>Dreissena</taxon>
    </lineage>
</organism>
<dbReference type="Proteomes" id="UP000828390">
    <property type="component" value="Unassembled WGS sequence"/>
</dbReference>
<dbReference type="InterPro" id="IPR051443">
    <property type="entry name" value="XLR/SYCP3"/>
</dbReference>
<comment type="caution">
    <text evidence="4">The sequence shown here is derived from an EMBL/GenBank/DDBJ whole genome shotgun (WGS) entry which is preliminary data.</text>
</comment>
<dbReference type="EMBL" id="JAIWYP010000001">
    <property type="protein sequence ID" value="KAH3894217.1"/>
    <property type="molecule type" value="Genomic_DNA"/>
</dbReference>
<dbReference type="GO" id="GO:0051321">
    <property type="term" value="P:meiotic cell cycle"/>
    <property type="evidence" value="ECO:0007669"/>
    <property type="project" value="TreeGrafter"/>
</dbReference>
<evidence type="ECO:0000259" key="3">
    <source>
        <dbReference type="Pfam" id="PF04803"/>
    </source>
</evidence>
<proteinExistence type="inferred from homology"/>
<dbReference type="GO" id="GO:0000795">
    <property type="term" value="C:synaptonemal complex"/>
    <property type="evidence" value="ECO:0007669"/>
    <property type="project" value="TreeGrafter"/>
</dbReference>
<comment type="similarity">
    <text evidence="1">Belongs to the XLR/SYCP3 family.</text>
</comment>
<dbReference type="PANTHER" id="PTHR19368:SF15">
    <property type="entry name" value="XLR_SYCP3_FAM9 DOMAIN-CONTAINING PROTEIN"/>
    <property type="match status" value="1"/>
</dbReference>
<feature type="non-terminal residue" evidence="4">
    <location>
        <position position="1"/>
    </location>
</feature>
<feature type="region of interest" description="Disordered" evidence="2">
    <location>
        <begin position="27"/>
        <end position="104"/>
    </location>
</feature>
<name>A0A9D4ND33_DREPO</name>
<accession>A0A9D4ND33</accession>
<dbReference type="GO" id="GO:0007286">
    <property type="term" value="P:spermatid development"/>
    <property type="evidence" value="ECO:0007669"/>
    <property type="project" value="TreeGrafter"/>
</dbReference>
<sequence length="224" mass="25920">MSEIFLLQIEPTFINVHVTSTRSLQELNQSQSGYRLQKKRPEMPRKNKENAPPSAQKAEEMDDFHAGSSQSSDQGNSPLRAGETPMVPQKGKKRVAENDEEPEDFGQGIQKMLECFGTDYIKNSLMNKKKRLEQLTQGALRASSKTVDDIWRVQTGERHRLQDEFYKQANAVFLQWESDLEKTKDQEVKLTVMFNQQQKLFEQTRAVQSQRLKTIKQLHSQYAK</sequence>
<reference evidence="4" key="1">
    <citation type="journal article" date="2019" name="bioRxiv">
        <title>The Genome of the Zebra Mussel, Dreissena polymorpha: A Resource for Invasive Species Research.</title>
        <authorList>
            <person name="McCartney M.A."/>
            <person name="Auch B."/>
            <person name="Kono T."/>
            <person name="Mallez S."/>
            <person name="Zhang Y."/>
            <person name="Obille A."/>
            <person name="Becker A."/>
            <person name="Abrahante J.E."/>
            <person name="Garbe J."/>
            <person name="Badalamenti J.P."/>
            <person name="Herman A."/>
            <person name="Mangelson H."/>
            <person name="Liachko I."/>
            <person name="Sullivan S."/>
            <person name="Sone E.D."/>
            <person name="Koren S."/>
            <person name="Silverstein K.A.T."/>
            <person name="Beckman K.B."/>
            <person name="Gohl D.M."/>
        </authorList>
    </citation>
    <scope>NUCLEOTIDE SEQUENCE</scope>
    <source>
        <strain evidence="4">Duluth1</strain>
        <tissue evidence="4">Whole animal</tissue>
    </source>
</reference>
<dbReference type="AlphaFoldDB" id="A0A9D4ND33"/>